<accession>A0A0L0H7C6</accession>
<dbReference type="InterPro" id="IPR000644">
    <property type="entry name" value="CBS_dom"/>
</dbReference>
<dbReference type="PANTHER" id="PTHR13780:SF128">
    <property type="entry name" value="CBS DOMAIN-CONTAINING PROTEIN"/>
    <property type="match status" value="1"/>
</dbReference>
<gene>
    <name evidence="5" type="ORF">SPPG_07701</name>
</gene>
<dbReference type="PANTHER" id="PTHR13780">
    <property type="entry name" value="AMP-ACTIVATED PROTEIN KINASE, GAMMA REGULATORY SUBUNIT"/>
    <property type="match status" value="1"/>
</dbReference>
<dbReference type="CDD" id="cd02205">
    <property type="entry name" value="CBS_pair_SF"/>
    <property type="match status" value="1"/>
</dbReference>
<dbReference type="OrthoDB" id="449052at2759"/>
<dbReference type="InParanoid" id="A0A0L0H7C6"/>
<dbReference type="AlphaFoldDB" id="A0A0L0H7C6"/>
<dbReference type="Gene3D" id="3.10.580.10">
    <property type="entry name" value="CBS-domain"/>
    <property type="match status" value="2"/>
</dbReference>
<feature type="domain" description="CBS" evidence="4">
    <location>
        <begin position="33"/>
        <end position="97"/>
    </location>
</feature>
<keyword evidence="1" id="KW-0677">Repeat</keyword>
<dbReference type="Pfam" id="PF00571">
    <property type="entry name" value="CBS"/>
    <property type="match status" value="3"/>
</dbReference>
<dbReference type="VEuPathDB" id="FungiDB:SPPG_07701"/>
<evidence type="ECO:0000256" key="3">
    <source>
        <dbReference type="PROSITE-ProRule" id="PRU00703"/>
    </source>
</evidence>
<dbReference type="PROSITE" id="PS51371">
    <property type="entry name" value="CBS"/>
    <property type="match status" value="3"/>
</dbReference>
<keyword evidence="6" id="KW-1185">Reference proteome</keyword>
<proteinExistence type="predicted"/>
<evidence type="ECO:0000259" key="4">
    <source>
        <dbReference type="PROSITE" id="PS51371"/>
    </source>
</evidence>
<evidence type="ECO:0000313" key="5">
    <source>
        <dbReference type="EMBL" id="KNC96869.1"/>
    </source>
</evidence>
<feature type="domain" description="CBS" evidence="4">
    <location>
        <begin position="330"/>
        <end position="390"/>
    </location>
</feature>
<dbReference type="Proteomes" id="UP000053201">
    <property type="component" value="Unassembled WGS sequence"/>
</dbReference>
<dbReference type="STRING" id="645134.A0A0L0H7C6"/>
<reference evidence="5 6" key="1">
    <citation type="submission" date="2009-08" db="EMBL/GenBank/DDBJ databases">
        <title>The Genome Sequence of Spizellomyces punctatus strain DAOM BR117.</title>
        <authorList>
            <consortium name="The Broad Institute Genome Sequencing Platform"/>
            <person name="Russ C."/>
            <person name="Cuomo C."/>
            <person name="Shea T."/>
            <person name="Young S.K."/>
            <person name="Zeng Q."/>
            <person name="Koehrsen M."/>
            <person name="Haas B."/>
            <person name="Borodovsky M."/>
            <person name="Guigo R."/>
            <person name="Alvarado L."/>
            <person name="Berlin A."/>
            <person name="Bochicchio J."/>
            <person name="Borenstein D."/>
            <person name="Chapman S."/>
            <person name="Chen Z."/>
            <person name="Engels R."/>
            <person name="Freedman E."/>
            <person name="Gellesch M."/>
            <person name="Goldberg J."/>
            <person name="Griggs A."/>
            <person name="Gujja S."/>
            <person name="Heiman D."/>
            <person name="Hepburn T."/>
            <person name="Howarth C."/>
            <person name="Jen D."/>
            <person name="Larson L."/>
            <person name="Lewis B."/>
            <person name="Mehta T."/>
            <person name="Park D."/>
            <person name="Pearson M."/>
            <person name="Roberts A."/>
            <person name="Saif S."/>
            <person name="Shenoy N."/>
            <person name="Sisk P."/>
            <person name="Stolte C."/>
            <person name="Sykes S."/>
            <person name="Thomson T."/>
            <person name="Walk T."/>
            <person name="White J."/>
            <person name="Yandava C."/>
            <person name="Burger G."/>
            <person name="Gray M.W."/>
            <person name="Holland P.W.H."/>
            <person name="King N."/>
            <person name="Lang F.B.F."/>
            <person name="Roger A.J."/>
            <person name="Ruiz-Trillo I."/>
            <person name="Lander E."/>
            <person name="Nusbaum C."/>
        </authorList>
    </citation>
    <scope>NUCLEOTIDE SEQUENCE [LARGE SCALE GENOMIC DNA]</scope>
    <source>
        <strain evidence="5 6">DAOM BR117</strain>
    </source>
</reference>
<keyword evidence="2 3" id="KW-0129">CBS domain</keyword>
<dbReference type="eggNOG" id="KOG1764">
    <property type="taxonomic scope" value="Eukaryota"/>
</dbReference>
<dbReference type="RefSeq" id="XP_016604909.1">
    <property type="nucleotide sequence ID" value="XM_016755857.1"/>
</dbReference>
<dbReference type="SMART" id="SM00116">
    <property type="entry name" value="CBS"/>
    <property type="match status" value="4"/>
</dbReference>
<evidence type="ECO:0000256" key="2">
    <source>
        <dbReference type="ARBA" id="ARBA00023122"/>
    </source>
</evidence>
<name>A0A0L0H7C6_SPIPD</name>
<dbReference type="InterPro" id="IPR050511">
    <property type="entry name" value="AMPK_gamma/SDS23_families"/>
</dbReference>
<evidence type="ECO:0000256" key="1">
    <source>
        <dbReference type="ARBA" id="ARBA00022737"/>
    </source>
</evidence>
<sequence>MDPGVQSAITEGYNALGKVPISALLRHRRYRKGSSGLISVPDDTTLGEVMSLLRTEGILAVPVYKEVEGDTFGKEYTGIVSIYDVLAFTVFQKIFDQMDPGSSEFVGDDEDKLKDFIDSIVEGQQVYFNTPVRDLVGMSRESQESWTLNSSSPISSLLQMLTTAAYHRVLVIDEDALAASAMGDDDGPGPTAPPTGSSITMVTQTDLLYFLMEHTDIAPKLMATILNLPAQTVDELAARRATEGDANQVSGNRKHTSRVVTVPDSVTALEAFRVMYTHGVTAVPVIDKDGGLAANLSASDLRGISTTNLECLLDNVYTFLEVDTRRRADQVKADQLKFVEPEASLQQVVNLMLGSHVHRVWIAGEGDKPIGVVTLSDVLSTLVPDGMMAVEQ</sequence>
<protein>
    <recommendedName>
        <fullName evidence="4">CBS domain-containing protein</fullName>
    </recommendedName>
</protein>
<dbReference type="SUPFAM" id="SSF54631">
    <property type="entry name" value="CBS-domain pair"/>
    <property type="match status" value="2"/>
</dbReference>
<organism evidence="5 6">
    <name type="scientific">Spizellomyces punctatus (strain DAOM BR117)</name>
    <dbReference type="NCBI Taxonomy" id="645134"/>
    <lineage>
        <taxon>Eukaryota</taxon>
        <taxon>Fungi</taxon>
        <taxon>Fungi incertae sedis</taxon>
        <taxon>Chytridiomycota</taxon>
        <taxon>Chytridiomycota incertae sedis</taxon>
        <taxon>Chytridiomycetes</taxon>
        <taxon>Spizellomycetales</taxon>
        <taxon>Spizellomycetaceae</taxon>
        <taxon>Spizellomyces</taxon>
    </lineage>
</organism>
<dbReference type="InterPro" id="IPR046342">
    <property type="entry name" value="CBS_dom_sf"/>
</dbReference>
<evidence type="ECO:0000313" key="6">
    <source>
        <dbReference type="Proteomes" id="UP000053201"/>
    </source>
</evidence>
<dbReference type="GeneID" id="27690898"/>
<feature type="domain" description="CBS" evidence="4">
    <location>
        <begin position="255"/>
        <end position="311"/>
    </location>
</feature>
<dbReference type="OMA" id="FYGMIDL"/>
<dbReference type="EMBL" id="KQ257466">
    <property type="protein sequence ID" value="KNC96869.1"/>
    <property type="molecule type" value="Genomic_DNA"/>
</dbReference>